<dbReference type="Pfam" id="PF00330">
    <property type="entry name" value="Aconitase"/>
    <property type="match status" value="1"/>
</dbReference>
<evidence type="ECO:0000256" key="4">
    <source>
        <dbReference type="ARBA" id="ARBA00023014"/>
    </source>
</evidence>
<dbReference type="GO" id="GO:0043436">
    <property type="term" value="P:oxoacid metabolic process"/>
    <property type="evidence" value="ECO:0007669"/>
    <property type="project" value="UniProtKB-ARBA"/>
</dbReference>
<name>A0A7Y9IQJ2_9BURK</name>
<dbReference type="SUPFAM" id="SSF53732">
    <property type="entry name" value="Aconitase iron-sulfur domain"/>
    <property type="match status" value="1"/>
</dbReference>
<feature type="domain" description="Aconitase/3-isopropylmalate dehydratase large subunit alpha/beta/alpha" evidence="6">
    <location>
        <begin position="36"/>
        <end position="418"/>
    </location>
</feature>
<comment type="subunit">
    <text evidence="1">Heterodimer of LeuC and LeuD.</text>
</comment>
<dbReference type="Proteomes" id="UP000542125">
    <property type="component" value="Unassembled WGS sequence"/>
</dbReference>
<keyword evidence="8" id="KW-1185">Reference proteome</keyword>
<gene>
    <name evidence="7" type="ORF">FHW18_000383</name>
</gene>
<dbReference type="Gene3D" id="3.30.499.10">
    <property type="entry name" value="Aconitase, domain 3"/>
    <property type="match status" value="2"/>
</dbReference>
<dbReference type="RefSeq" id="WP_179582815.1">
    <property type="nucleotide sequence ID" value="NZ_JACBYR010000001.1"/>
</dbReference>
<reference evidence="7 8" key="1">
    <citation type="submission" date="2020-07" db="EMBL/GenBank/DDBJ databases">
        <title>Genomic Encyclopedia of Type Strains, Phase IV (KMG-V): Genome sequencing to study the core and pangenomes of soil and plant-associated prokaryotes.</title>
        <authorList>
            <person name="Whitman W."/>
        </authorList>
    </citation>
    <scope>NUCLEOTIDE SEQUENCE [LARGE SCALE GENOMIC DNA]</scope>
    <source>
        <strain evidence="7 8">SAS40</strain>
    </source>
</reference>
<dbReference type="SUPFAM" id="SSF52016">
    <property type="entry name" value="LeuD/IlvD-like"/>
    <property type="match status" value="1"/>
</dbReference>
<evidence type="ECO:0000256" key="5">
    <source>
        <dbReference type="ARBA" id="ARBA00023239"/>
    </source>
</evidence>
<evidence type="ECO:0000256" key="2">
    <source>
        <dbReference type="ARBA" id="ARBA00022723"/>
    </source>
</evidence>
<dbReference type="InterPro" id="IPR015928">
    <property type="entry name" value="Aconitase/3IPM_dehydase_swvl"/>
</dbReference>
<evidence type="ECO:0000256" key="3">
    <source>
        <dbReference type="ARBA" id="ARBA00023004"/>
    </source>
</evidence>
<keyword evidence="3" id="KW-0408">Iron</keyword>
<accession>A0A7Y9IQJ2</accession>
<dbReference type="InterPro" id="IPR050067">
    <property type="entry name" value="IPM_dehydratase_rel_enz"/>
</dbReference>
<organism evidence="7 8">
    <name type="scientific">Pigmentiphaga litoralis</name>
    <dbReference type="NCBI Taxonomy" id="516702"/>
    <lineage>
        <taxon>Bacteria</taxon>
        <taxon>Pseudomonadati</taxon>
        <taxon>Pseudomonadota</taxon>
        <taxon>Betaproteobacteria</taxon>
        <taxon>Burkholderiales</taxon>
        <taxon>Alcaligenaceae</taxon>
        <taxon>Pigmentiphaga</taxon>
    </lineage>
</organism>
<dbReference type="GO" id="GO:0016829">
    <property type="term" value="F:lyase activity"/>
    <property type="evidence" value="ECO:0007669"/>
    <property type="project" value="UniProtKB-KW"/>
</dbReference>
<dbReference type="InterPro" id="IPR001030">
    <property type="entry name" value="Acoase/IPM_deHydtase_lsu_aba"/>
</dbReference>
<evidence type="ECO:0000256" key="1">
    <source>
        <dbReference type="ARBA" id="ARBA00011271"/>
    </source>
</evidence>
<dbReference type="AlphaFoldDB" id="A0A7Y9IQJ2"/>
<dbReference type="InterPro" id="IPR015931">
    <property type="entry name" value="Acnase/IPM_dHydase_lsu_aba_1/3"/>
</dbReference>
<keyword evidence="2" id="KW-0479">Metal-binding</keyword>
<evidence type="ECO:0000259" key="6">
    <source>
        <dbReference type="Pfam" id="PF00330"/>
    </source>
</evidence>
<dbReference type="GO" id="GO:0051536">
    <property type="term" value="F:iron-sulfur cluster binding"/>
    <property type="evidence" value="ECO:0007669"/>
    <property type="project" value="UniProtKB-KW"/>
</dbReference>
<sequence length="639" mass="67069">MTSQATMLPMTTVQKIIARAAGKAWVGVGDYVDCTPDYLVNQELVWPVHKRNLDRLGIERLQRPDKFVLVVDHTTSATMGSKHPATHRLLKDMAKQYDITNFFGPGTGLRHLLMVEKGFARPGLLVFSDEGNIASIGAVGAVSIPMTTDIVAVLATGRNWVSVPATVKITLTGALRNGVTARDVAQTLIRDFSSSGKFADCCLEFGGPGLATLNMDERQTILACVYHTGADTALMDVDAIALDYVNARADGREMHLLAGDADAPLAMEITCDLSRIEPMITVPPRIDAVRPVSELAGKKIDQATIGSCAGNRLEDMRAGAAVLKDRHIADHVTMYISPGSAEVYAQSAREGLLEIFASAGATVLPPGCNTCWGYHGVLTGDEVSISTHQFNYQGRNGSRDAAIYLSSAAVVAASAVAGEIACAPEAAGLQPSPSADAPAFQVVDRVSATSAVQALPGSGSATDAAPFELEGRVWKFGDDICGDDGIIDFSAVAKGFGEPFDEATLKSMCFKRYRPEFPASVQAGDIVVAGKNFAHQNHVEVSAAIRLSGVSAVVAESCESALVRRALSQGLAVLVAPGITGAVQDGDTLHVDPSRGVVTTSSGKTFTTKPFSPGMVDILRAGSLIASLEGAAAARLDQA</sequence>
<dbReference type="PANTHER" id="PTHR43822:SF2">
    <property type="entry name" value="HOMOACONITASE, MITOCHONDRIAL"/>
    <property type="match status" value="1"/>
</dbReference>
<keyword evidence="5" id="KW-0456">Lyase</keyword>
<protein>
    <submittedName>
        <fullName evidence="7">Homoaconitase/3-isopropylmalate dehydratase large subunit/3-isopropylmalate dehydratase small subunit</fullName>
    </submittedName>
</protein>
<dbReference type="Gene3D" id="3.20.19.10">
    <property type="entry name" value="Aconitase, domain 4"/>
    <property type="match status" value="1"/>
</dbReference>
<evidence type="ECO:0000313" key="7">
    <source>
        <dbReference type="EMBL" id="NYE81112.1"/>
    </source>
</evidence>
<dbReference type="InterPro" id="IPR036008">
    <property type="entry name" value="Aconitase_4Fe-4S_dom"/>
</dbReference>
<dbReference type="EMBL" id="JACBYR010000001">
    <property type="protein sequence ID" value="NYE81112.1"/>
    <property type="molecule type" value="Genomic_DNA"/>
</dbReference>
<dbReference type="PANTHER" id="PTHR43822">
    <property type="entry name" value="HOMOACONITASE, MITOCHONDRIAL-RELATED"/>
    <property type="match status" value="1"/>
</dbReference>
<comment type="caution">
    <text evidence="7">The sequence shown here is derived from an EMBL/GenBank/DDBJ whole genome shotgun (WGS) entry which is preliminary data.</text>
</comment>
<dbReference type="GO" id="GO:0046872">
    <property type="term" value="F:metal ion binding"/>
    <property type="evidence" value="ECO:0007669"/>
    <property type="project" value="UniProtKB-KW"/>
</dbReference>
<proteinExistence type="predicted"/>
<keyword evidence="4" id="KW-0411">Iron-sulfur</keyword>
<evidence type="ECO:0000313" key="8">
    <source>
        <dbReference type="Proteomes" id="UP000542125"/>
    </source>
</evidence>